<keyword evidence="4" id="KW-0544">Nucleosome core</keyword>
<evidence type="ECO:0000313" key="7">
    <source>
        <dbReference type="Proteomes" id="UP000318582"/>
    </source>
</evidence>
<protein>
    <recommendedName>
        <fullName evidence="5">Core Histone H2A/H2B/H3 domain-containing protein</fullName>
    </recommendedName>
</protein>
<evidence type="ECO:0000256" key="1">
    <source>
        <dbReference type="ARBA" id="ARBA00004286"/>
    </source>
</evidence>
<keyword evidence="4" id="KW-0238">DNA-binding</keyword>
<dbReference type="PRINTS" id="PR00622">
    <property type="entry name" value="HISTONEH3"/>
</dbReference>
<dbReference type="SMART" id="SM00428">
    <property type="entry name" value="H3"/>
    <property type="match status" value="1"/>
</dbReference>
<dbReference type="GO" id="GO:0000786">
    <property type="term" value="C:nucleosome"/>
    <property type="evidence" value="ECO:0007669"/>
    <property type="project" value="UniProtKB-KW"/>
</dbReference>
<proteinExistence type="inferred from homology"/>
<comment type="caution">
    <text evidence="6">The sequence shown here is derived from an EMBL/GenBank/DDBJ whole genome shotgun (WGS) entry which is preliminary data.</text>
</comment>
<evidence type="ECO:0000256" key="3">
    <source>
        <dbReference type="ARBA" id="ARBA00022454"/>
    </source>
</evidence>
<dbReference type="InterPro" id="IPR009072">
    <property type="entry name" value="Histone-fold"/>
</dbReference>
<dbReference type="AlphaFoldDB" id="A0A507E1C4"/>
<dbReference type="STRING" id="109895.A0A507E1C4"/>
<dbReference type="PANTHER" id="PTHR11426">
    <property type="entry name" value="HISTONE H3"/>
    <property type="match status" value="1"/>
</dbReference>
<gene>
    <name evidence="6" type="ORF">PhCBS80983_g04233</name>
</gene>
<dbReference type="GO" id="GO:0003677">
    <property type="term" value="F:DNA binding"/>
    <property type="evidence" value="ECO:0007669"/>
    <property type="project" value="InterPro"/>
</dbReference>
<organism evidence="6 7">
    <name type="scientific">Powellomyces hirtus</name>
    <dbReference type="NCBI Taxonomy" id="109895"/>
    <lineage>
        <taxon>Eukaryota</taxon>
        <taxon>Fungi</taxon>
        <taxon>Fungi incertae sedis</taxon>
        <taxon>Chytridiomycota</taxon>
        <taxon>Chytridiomycota incertae sedis</taxon>
        <taxon>Chytridiomycetes</taxon>
        <taxon>Spizellomycetales</taxon>
        <taxon>Powellomycetaceae</taxon>
        <taxon>Powellomyces</taxon>
    </lineage>
</organism>
<comment type="similarity">
    <text evidence="2">Belongs to the histone H3 family.</text>
</comment>
<feature type="domain" description="Core Histone H2A/H2B/H3" evidence="5">
    <location>
        <begin position="25"/>
        <end position="110"/>
    </location>
</feature>
<sequence length="114" mass="13176">MTVPTCKHSIRNTLKIKATHRKRKQTAWHCEIKQYQKSTDLLICKLPFQRTVCKIVSDFTQITIQWQFSGLLALEETAEADLVAILEKANRAAIHPGRVTIKPVDFNLVREFEK</sequence>
<dbReference type="Pfam" id="PF00125">
    <property type="entry name" value="Histone"/>
    <property type="match status" value="1"/>
</dbReference>
<comment type="subcellular location">
    <subcellularLocation>
        <location evidence="1">Chromosome</location>
    </subcellularLocation>
</comment>
<evidence type="ECO:0000256" key="2">
    <source>
        <dbReference type="ARBA" id="ARBA00010343"/>
    </source>
</evidence>
<dbReference type="Proteomes" id="UP000318582">
    <property type="component" value="Unassembled WGS sequence"/>
</dbReference>
<dbReference type="InterPro" id="IPR007125">
    <property type="entry name" value="H2A/H2B/H3"/>
</dbReference>
<dbReference type="SUPFAM" id="SSF47113">
    <property type="entry name" value="Histone-fold"/>
    <property type="match status" value="1"/>
</dbReference>
<evidence type="ECO:0000259" key="5">
    <source>
        <dbReference type="Pfam" id="PF00125"/>
    </source>
</evidence>
<dbReference type="InterPro" id="IPR000164">
    <property type="entry name" value="Histone_H3/CENP-A"/>
</dbReference>
<dbReference type="Gene3D" id="1.10.20.10">
    <property type="entry name" value="Histone, subunit A"/>
    <property type="match status" value="1"/>
</dbReference>
<name>A0A507E1C4_9FUNG</name>
<evidence type="ECO:0000313" key="6">
    <source>
        <dbReference type="EMBL" id="TPX56880.1"/>
    </source>
</evidence>
<keyword evidence="3" id="KW-0158">Chromosome</keyword>
<dbReference type="GO" id="GO:0046982">
    <property type="term" value="F:protein heterodimerization activity"/>
    <property type="evidence" value="ECO:0007669"/>
    <property type="project" value="InterPro"/>
</dbReference>
<keyword evidence="7" id="KW-1185">Reference proteome</keyword>
<evidence type="ECO:0000256" key="4">
    <source>
        <dbReference type="ARBA" id="ARBA00023269"/>
    </source>
</evidence>
<dbReference type="EMBL" id="QEAQ01000063">
    <property type="protein sequence ID" value="TPX56880.1"/>
    <property type="molecule type" value="Genomic_DNA"/>
</dbReference>
<reference evidence="6 7" key="1">
    <citation type="journal article" date="2019" name="Sci. Rep.">
        <title>Comparative genomics of chytrid fungi reveal insights into the obligate biotrophic and pathogenic lifestyle of Synchytrium endobioticum.</title>
        <authorList>
            <person name="van de Vossenberg B.T.L.H."/>
            <person name="Warris S."/>
            <person name="Nguyen H.D.T."/>
            <person name="van Gent-Pelzer M.P.E."/>
            <person name="Joly D.L."/>
            <person name="van de Geest H.C."/>
            <person name="Bonants P.J.M."/>
            <person name="Smith D.S."/>
            <person name="Levesque C.A."/>
            <person name="van der Lee T.A.J."/>
        </authorList>
    </citation>
    <scope>NUCLEOTIDE SEQUENCE [LARGE SCALE GENOMIC DNA]</scope>
    <source>
        <strain evidence="6 7">CBS 809.83</strain>
    </source>
</reference>
<accession>A0A507E1C4</accession>
<dbReference type="GO" id="GO:0030527">
    <property type="term" value="F:structural constituent of chromatin"/>
    <property type="evidence" value="ECO:0007669"/>
    <property type="project" value="InterPro"/>
</dbReference>